<dbReference type="InterPro" id="IPR013520">
    <property type="entry name" value="Ribonucl_H"/>
</dbReference>
<dbReference type="GO" id="GO:0000175">
    <property type="term" value="F:3'-5'-RNA exonuclease activity"/>
    <property type="evidence" value="ECO:0007669"/>
    <property type="project" value="InterPro"/>
</dbReference>
<evidence type="ECO:0000259" key="5">
    <source>
        <dbReference type="SMART" id="SM00479"/>
    </source>
</evidence>
<dbReference type="Proteomes" id="UP000054466">
    <property type="component" value="Unassembled WGS sequence"/>
</dbReference>
<sequence length="246" mass="26987">MALTRSTDPLVWIDCEMTGLNPAKDTIMSISCIITTANLAPLDTEGFHAVIFHSPEQLSRMSEWCVKTHGETGLTQECLASSTSAEDAAARLLAYIKHYIPEPGRALLAGNSIHADRAFLAVPPWNVILEHLHYRLFDVSAMKEMVRRWASESVLMAAPRKELRHTARADVLESIQEAQYYKGLIEGMGLVMPVSAPSMPIQPQPQPLMPAPGTKQGQEALDMLRNSGTLIGDVGDLDPGFRTDIP</sequence>
<comment type="similarity">
    <text evidence="1">Belongs to the oligoribonuclease family.</text>
</comment>
<gene>
    <name evidence="6" type="ORF">PV07_11772</name>
</gene>
<keyword evidence="7" id="KW-1185">Reference proteome</keyword>
<dbReference type="GO" id="GO:0005739">
    <property type="term" value="C:mitochondrion"/>
    <property type="evidence" value="ECO:0007669"/>
    <property type="project" value="TreeGrafter"/>
</dbReference>
<dbReference type="HOGENOM" id="CLU_064761_3_0_1"/>
<dbReference type="Gene3D" id="3.30.420.10">
    <property type="entry name" value="Ribonuclease H-like superfamily/Ribonuclease H"/>
    <property type="match status" value="1"/>
</dbReference>
<evidence type="ECO:0000313" key="7">
    <source>
        <dbReference type="Proteomes" id="UP000054466"/>
    </source>
</evidence>
<evidence type="ECO:0000313" key="6">
    <source>
        <dbReference type="EMBL" id="KIW23585.1"/>
    </source>
</evidence>
<feature type="domain" description="Exonuclease" evidence="5">
    <location>
        <begin position="9"/>
        <end position="187"/>
    </location>
</feature>
<dbReference type="SMART" id="SM00479">
    <property type="entry name" value="EXOIII"/>
    <property type="match status" value="1"/>
</dbReference>
<reference evidence="6 7" key="1">
    <citation type="submission" date="2015-01" db="EMBL/GenBank/DDBJ databases">
        <title>The Genome Sequence of Cladophialophora immunda CBS83496.</title>
        <authorList>
            <consortium name="The Broad Institute Genomics Platform"/>
            <person name="Cuomo C."/>
            <person name="de Hoog S."/>
            <person name="Gorbushina A."/>
            <person name="Stielow B."/>
            <person name="Teixiera M."/>
            <person name="Abouelleil A."/>
            <person name="Chapman S.B."/>
            <person name="Priest M."/>
            <person name="Young S.K."/>
            <person name="Wortman J."/>
            <person name="Nusbaum C."/>
            <person name="Birren B."/>
        </authorList>
    </citation>
    <scope>NUCLEOTIDE SEQUENCE [LARGE SCALE GENOMIC DNA]</scope>
    <source>
        <strain evidence="6 7">CBS 83496</strain>
    </source>
</reference>
<dbReference type="PANTHER" id="PTHR11046">
    <property type="entry name" value="OLIGORIBONUCLEASE, MITOCHONDRIAL"/>
    <property type="match status" value="1"/>
</dbReference>
<dbReference type="OrthoDB" id="270189at2759"/>
<dbReference type="GeneID" id="27350966"/>
<dbReference type="CDD" id="cd06135">
    <property type="entry name" value="Orn"/>
    <property type="match status" value="1"/>
</dbReference>
<name>A0A0D2BZ49_9EURO</name>
<dbReference type="EMBL" id="KN847046">
    <property type="protein sequence ID" value="KIW23585.1"/>
    <property type="molecule type" value="Genomic_DNA"/>
</dbReference>
<dbReference type="VEuPathDB" id="FungiDB:PV07_11772"/>
<protein>
    <recommendedName>
        <fullName evidence="5">Exonuclease domain-containing protein</fullName>
    </recommendedName>
</protein>
<dbReference type="Pfam" id="PF00929">
    <property type="entry name" value="RNase_T"/>
    <property type="match status" value="1"/>
</dbReference>
<dbReference type="InterPro" id="IPR036397">
    <property type="entry name" value="RNaseH_sf"/>
</dbReference>
<dbReference type="SUPFAM" id="SSF53098">
    <property type="entry name" value="Ribonuclease H-like"/>
    <property type="match status" value="1"/>
</dbReference>
<dbReference type="NCBIfam" id="NF003765">
    <property type="entry name" value="PRK05359.1"/>
    <property type="match status" value="1"/>
</dbReference>
<dbReference type="GO" id="GO:0003676">
    <property type="term" value="F:nucleic acid binding"/>
    <property type="evidence" value="ECO:0007669"/>
    <property type="project" value="InterPro"/>
</dbReference>
<keyword evidence="2" id="KW-0540">Nuclease</keyword>
<keyword evidence="3" id="KW-0378">Hydrolase</keyword>
<dbReference type="PANTHER" id="PTHR11046:SF0">
    <property type="entry name" value="OLIGORIBONUCLEASE, MITOCHONDRIAL"/>
    <property type="match status" value="1"/>
</dbReference>
<evidence type="ECO:0000256" key="2">
    <source>
        <dbReference type="ARBA" id="ARBA00022722"/>
    </source>
</evidence>
<dbReference type="AlphaFoldDB" id="A0A0D2BZ49"/>
<keyword evidence="4" id="KW-0269">Exonuclease</keyword>
<dbReference type="STRING" id="569365.A0A0D2BZ49"/>
<accession>A0A0D2BZ49</accession>
<evidence type="ECO:0000256" key="4">
    <source>
        <dbReference type="ARBA" id="ARBA00022839"/>
    </source>
</evidence>
<evidence type="ECO:0000256" key="3">
    <source>
        <dbReference type="ARBA" id="ARBA00022801"/>
    </source>
</evidence>
<dbReference type="InterPro" id="IPR012337">
    <property type="entry name" value="RNaseH-like_sf"/>
</dbReference>
<organism evidence="6 7">
    <name type="scientific">Cladophialophora immunda</name>
    <dbReference type="NCBI Taxonomy" id="569365"/>
    <lineage>
        <taxon>Eukaryota</taxon>
        <taxon>Fungi</taxon>
        <taxon>Dikarya</taxon>
        <taxon>Ascomycota</taxon>
        <taxon>Pezizomycotina</taxon>
        <taxon>Eurotiomycetes</taxon>
        <taxon>Chaetothyriomycetidae</taxon>
        <taxon>Chaetothyriales</taxon>
        <taxon>Herpotrichiellaceae</taxon>
        <taxon>Cladophialophora</taxon>
    </lineage>
</organism>
<evidence type="ECO:0000256" key="1">
    <source>
        <dbReference type="ARBA" id="ARBA00009921"/>
    </source>
</evidence>
<dbReference type="InterPro" id="IPR022894">
    <property type="entry name" value="Oligoribonuclease"/>
</dbReference>
<proteinExistence type="inferred from homology"/>
<dbReference type="RefSeq" id="XP_016243801.1">
    <property type="nucleotide sequence ID" value="XM_016399239.1"/>
</dbReference>